<reference evidence="1 2" key="1">
    <citation type="submission" date="2020-11" db="EMBL/GenBank/DDBJ databases">
        <authorList>
            <person name="Wallbank WR R."/>
            <person name="Pardo Diaz C."/>
            <person name="Kozak K."/>
            <person name="Martin S."/>
            <person name="Jiggins C."/>
            <person name="Moest M."/>
            <person name="Warren A I."/>
            <person name="Generalovic N T."/>
            <person name="Byers J.R.P. K."/>
            <person name="Montejo-Kovacevich G."/>
            <person name="Yen C E."/>
        </authorList>
    </citation>
    <scope>NUCLEOTIDE SEQUENCE [LARGE SCALE GENOMIC DNA]</scope>
</reference>
<proteinExistence type="predicted"/>
<organism evidence="1 2">
    <name type="scientific">Hermetia illucens</name>
    <name type="common">Black soldier fly</name>
    <dbReference type="NCBI Taxonomy" id="343691"/>
    <lineage>
        <taxon>Eukaryota</taxon>
        <taxon>Metazoa</taxon>
        <taxon>Ecdysozoa</taxon>
        <taxon>Arthropoda</taxon>
        <taxon>Hexapoda</taxon>
        <taxon>Insecta</taxon>
        <taxon>Pterygota</taxon>
        <taxon>Neoptera</taxon>
        <taxon>Endopterygota</taxon>
        <taxon>Diptera</taxon>
        <taxon>Brachycera</taxon>
        <taxon>Stratiomyomorpha</taxon>
        <taxon>Stratiomyidae</taxon>
        <taxon>Hermetiinae</taxon>
        <taxon>Hermetia</taxon>
    </lineage>
</organism>
<evidence type="ECO:0000313" key="2">
    <source>
        <dbReference type="Proteomes" id="UP000594454"/>
    </source>
</evidence>
<dbReference type="EMBL" id="LR899009">
    <property type="protein sequence ID" value="CAD7077812.1"/>
    <property type="molecule type" value="Genomic_DNA"/>
</dbReference>
<evidence type="ECO:0000313" key="1">
    <source>
        <dbReference type="EMBL" id="CAD7077812.1"/>
    </source>
</evidence>
<gene>
    <name evidence="1" type="ORF">HERILL_LOCUS1123</name>
</gene>
<dbReference type="InParanoid" id="A0A7R8UDA4"/>
<keyword evidence="2" id="KW-1185">Reference proteome</keyword>
<sequence length="135" mass="15884">MLQSGNLSLFPSSYRRPRWRPQKNIFPTEACLKQLKEKHIKQILKSRSRQLDNRMVDASIESNPPVFEEDKSTGVNKIVKSHKNRNKIQVKENIVKSKQMLWSKKKVANKGKERNRILKRNIRFLGSRKQESDKG</sequence>
<protein>
    <submittedName>
        <fullName evidence="1">Uncharacterized protein</fullName>
    </submittedName>
</protein>
<dbReference type="Proteomes" id="UP000594454">
    <property type="component" value="Chromosome 1"/>
</dbReference>
<name>A0A7R8UDA4_HERIL</name>
<accession>A0A7R8UDA4</accession>
<dbReference type="AlphaFoldDB" id="A0A7R8UDA4"/>